<gene>
    <name evidence="2" type="ORF">OP10G_0521</name>
</gene>
<keyword evidence="1" id="KW-0812">Transmembrane</keyword>
<dbReference type="EMBL" id="CP007139">
    <property type="protein sequence ID" value="AIE83889.1"/>
    <property type="molecule type" value="Genomic_DNA"/>
</dbReference>
<dbReference type="Proteomes" id="UP000027982">
    <property type="component" value="Chromosome"/>
</dbReference>
<name>A0A068NQK8_FIMGI</name>
<keyword evidence="3" id="KW-1185">Reference proteome</keyword>
<feature type="transmembrane region" description="Helical" evidence="1">
    <location>
        <begin position="63"/>
        <end position="80"/>
    </location>
</feature>
<protein>
    <submittedName>
        <fullName evidence="2">Uncharacterized protein</fullName>
    </submittedName>
</protein>
<evidence type="ECO:0000256" key="1">
    <source>
        <dbReference type="SAM" id="Phobius"/>
    </source>
</evidence>
<dbReference type="OrthoDB" id="288286at2"/>
<dbReference type="STRING" id="661478.OP10G_0521"/>
<proteinExistence type="predicted"/>
<keyword evidence="1" id="KW-1133">Transmembrane helix</keyword>
<keyword evidence="1" id="KW-0472">Membrane</keyword>
<dbReference type="HOGENOM" id="CLU_2408934_0_0_0"/>
<sequence length="92" mass="9781">MLNGSVTLDRAKESVGRLGISATRATHAVEDQAARIPSDTFLVAAIASIGTALVCEMTGKKHAGIFIGLLAPTFLAFGLYNKIARAQREMDY</sequence>
<accession>A0A068NQK8</accession>
<organism evidence="2 3">
    <name type="scientific">Fimbriimonas ginsengisoli Gsoil 348</name>
    <dbReference type="NCBI Taxonomy" id="661478"/>
    <lineage>
        <taxon>Bacteria</taxon>
        <taxon>Bacillati</taxon>
        <taxon>Armatimonadota</taxon>
        <taxon>Fimbriimonadia</taxon>
        <taxon>Fimbriimonadales</taxon>
        <taxon>Fimbriimonadaceae</taxon>
        <taxon>Fimbriimonas</taxon>
    </lineage>
</organism>
<dbReference type="AlphaFoldDB" id="A0A068NQK8"/>
<evidence type="ECO:0000313" key="2">
    <source>
        <dbReference type="EMBL" id="AIE83889.1"/>
    </source>
</evidence>
<evidence type="ECO:0000313" key="3">
    <source>
        <dbReference type="Proteomes" id="UP000027982"/>
    </source>
</evidence>
<reference evidence="2 3" key="1">
    <citation type="journal article" date="2014" name="PLoS ONE">
        <title>The first complete genome sequence of the class fimbriimonadia in the phylum armatimonadetes.</title>
        <authorList>
            <person name="Hu Z.Y."/>
            <person name="Wang Y.Z."/>
            <person name="Im W.T."/>
            <person name="Wang S.Y."/>
            <person name="Zhao G.P."/>
            <person name="Zheng H.J."/>
            <person name="Quan Z.X."/>
        </authorList>
    </citation>
    <scope>NUCLEOTIDE SEQUENCE [LARGE SCALE GENOMIC DNA]</scope>
    <source>
        <strain evidence="2">Gsoil 348</strain>
    </source>
</reference>
<dbReference type="RefSeq" id="WP_025227453.1">
    <property type="nucleotide sequence ID" value="NZ_CP007139.1"/>
</dbReference>
<dbReference type="KEGG" id="fgi:OP10G_0521"/>